<dbReference type="Pfam" id="PF08534">
    <property type="entry name" value="Redoxin"/>
    <property type="match status" value="1"/>
</dbReference>
<evidence type="ECO:0000256" key="3">
    <source>
        <dbReference type="ARBA" id="ARBA00023284"/>
    </source>
</evidence>
<evidence type="ECO:0000256" key="4">
    <source>
        <dbReference type="SAM" id="SignalP"/>
    </source>
</evidence>
<comment type="caution">
    <text evidence="6">The sequence shown here is derived from an EMBL/GenBank/DDBJ whole genome shotgun (WGS) entry which is preliminary data.</text>
</comment>
<dbReference type="InterPro" id="IPR013740">
    <property type="entry name" value="Redoxin"/>
</dbReference>
<dbReference type="CDD" id="cd02966">
    <property type="entry name" value="TlpA_like_family"/>
    <property type="match status" value="1"/>
</dbReference>
<dbReference type="Gene3D" id="3.40.30.10">
    <property type="entry name" value="Glutaredoxin"/>
    <property type="match status" value="1"/>
</dbReference>
<feature type="signal peptide" evidence="4">
    <location>
        <begin position="1"/>
        <end position="22"/>
    </location>
</feature>
<sequence>MKLRVRSSTRIGILAVAGGLLAAGGPAPPGARPVYASAKPDQQALPSILLPEGSSLSVDAFRGRVILVNFWASWCGPCRMELPSLDRLAAKRPDLVVIAASVDADRDDAIGAFMGRYPHLRLGFSGLPAVRHFGALGMPYSVVLDRNGREVARVPRTLSWDGPEGAAILRRTQ</sequence>
<keyword evidence="4" id="KW-0732">Signal</keyword>
<dbReference type="SUPFAM" id="SSF52833">
    <property type="entry name" value="Thioredoxin-like"/>
    <property type="match status" value="1"/>
</dbReference>
<dbReference type="Proteomes" id="UP001419910">
    <property type="component" value="Unassembled WGS sequence"/>
</dbReference>
<evidence type="ECO:0000256" key="2">
    <source>
        <dbReference type="ARBA" id="ARBA00022748"/>
    </source>
</evidence>
<name>A0ABU9Y1X8_9SPHN</name>
<organism evidence="6 7">
    <name type="scientific">Sphingomonas oligophenolica</name>
    <dbReference type="NCBI Taxonomy" id="301154"/>
    <lineage>
        <taxon>Bacteria</taxon>
        <taxon>Pseudomonadati</taxon>
        <taxon>Pseudomonadota</taxon>
        <taxon>Alphaproteobacteria</taxon>
        <taxon>Sphingomonadales</taxon>
        <taxon>Sphingomonadaceae</taxon>
        <taxon>Sphingomonas</taxon>
    </lineage>
</organism>
<protein>
    <submittedName>
        <fullName evidence="6">TlpA disulfide reductase family protein</fullName>
    </submittedName>
</protein>
<dbReference type="PROSITE" id="PS00194">
    <property type="entry name" value="THIOREDOXIN_1"/>
    <property type="match status" value="1"/>
</dbReference>
<dbReference type="InterPro" id="IPR017937">
    <property type="entry name" value="Thioredoxin_CS"/>
</dbReference>
<evidence type="ECO:0000256" key="1">
    <source>
        <dbReference type="ARBA" id="ARBA00004196"/>
    </source>
</evidence>
<feature type="domain" description="Thioredoxin" evidence="5">
    <location>
        <begin position="33"/>
        <end position="173"/>
    </location>
</feature>
<reference evidence="6 7" key="1">
    <citation type="submission" date="2024-05" db="EMBL/GenBank/DDBJ databases">
        <authorList>
            <person name="Liu Q."/>
            <person name="Xin Y.-H."/>
        </authorList>
    </citation>
    <scope>NUCLEOTIDE SEQUENCE [LARGE SCALE GENOMIC DNA]</scope>
    <source>
        <strain evidence="6 7">CGMCC 1.10181</strain>
    </source>
</reference>
<dbReference type="EMBL" id="JBDIME010000006">
    <property type="protein sequence ID" value="MEN2789806.1"/>
    <property type="molecule type" value="Genomic_DNA"/>
</dbReference>
<evidence type="ECO:0000313" key="7">
    <source>
        <dbReference type="Proteomes" id="UP001419910"/>
    </source>
</evidence>
<gene>
    <name evidence="6" type="ORF">ABC974_09225</name>
</gene>
<evidence type="ECO:0000313" key="6">
    <source>
        <dbReference type="EMBL" id="MEN2789806.1"/>
    </source>
</evidence>
<dbReference type="RefSeq" id="WP_345840418.1">
    <property type="nucleotide sequence ID" value="NZ_JBDIME010000006.1"/>
</dbReference>
<feature type="chain" id="PRO_5047064435" evidence="4">
    <location>
        <begin position="23"/>
        <end position="173"/>
    </location>
</feature>
<keyword evidence="7" id="KW-1185">Reference proteome</keyword>
<accession>A0ABU9Y1X8</accession>
<keyword evidence="2" id="KW-0201">Cytochrome c-type biogenesis</keyword>
<dbReference type="PROSITE" id="PS51352">
    <property type="entry name" value="THIOREDOXIN_2"/>
    <property type="match status" value="1"/>
</dbReference>
<proteinExistence type="predicted"/>
<dbReference type="InterPro" id="IPR013766">
    <property type="entry name" value="Thioredoxin_domain"/>
</dbReference>
<dbReference type="PANTHER" id="PTHR42852">
    <property type="entry name" value="THIOL:DISULFIDE INTERCHANGE PROTEIN DSBE"/>
    <property type="match status" value="1"/>
</dbReference>
<dbReference type="InterPro" id="IPR050553">
    <property type="entry name" value="Thioredoxin_ResA/DsbE_sf"/>
</dbReference>
<dbReference type="PANTHER" id="PTHR42852:SF18">
    <property type="entry name" value="CHROMOSOME UNDETERMINED SCAFFOLD_47, WHOLE GENOME SHOTGUN SEQUENCE"/>
    <property type="match status" value="1"/>
</dbReference>
<keyword evidence="3" id="KW-0676">Redox-active center</keyword>
<comment type="subcellular location">
    <subcellularLocation>
        <location evidence="1">Cell envelope</location>
    </subcellularLocation>
</comment>
<dbReference type="InterPro" id="IPR036249">
    <property type="entry name" value="Thioredoxin-like_sf"/>
</dbReference>
<evidence type="ECO:0000259" key="5">
    <source>
        <dbReference type="PROSITE" id="PS51352"/>
    </source>
</evidence>